<dbReference type="AlphaFoldDB" id="A0A645DH93"/>
<name>A0A645DH93_9ZZZZ</name>
<evidence type="ECO:0000256" key="1">
    <source>
        <dbReference type="SAM" id="MobiDB-lite"/>
    </source>
</evidence>
<proteinExistence type="predicted"/>
<feature type="compositionally biased region" description="Low complexity" evidence="1">
    <location>
        <begin position="179"/>
        <end position="193"/>
    </location>
</feature>
<comment type="caution">
    <text evidence="2">The sequence shown here is derived from an EMBL/GenBank/DDBJ whole genome shotgun (WGS) entry which is preliminary data.</text>
</comment>
<evidence type="ECO:0000313" key="2">
    <source>
        <dbReference type="EMBL" id="MPM88850.1"/>
    </source>
</evidence>
<sequence length="193" mass="20827">MSVLLTTARVLPSSIFDKASLLALTTRSPPRMACASPVAMRAAWMSSGRSAMRRCEKTAPYFCASPVMSSVDTPLPSRWAAMPIRAPGVIVPWPPTPVMIRFHGVAVEGSAGAGKIGQFVLSTAGLGFFSVPPSMVTKLGQKPFRHDKSWLHADWLMRRLVPNAVSTGSTDRQLDCTEQSPQPSQTSSLMKAR</sequence>
<dbReference type="EMBL" id="VSSQ01036382">
    <property type="protein sequence ID" value="MPM88850.1"/>
    <property type="molecule type" value="Genomic_DNA"/>
</dbReference>
<gene>
    <name evidence="2" type="ORF">SDC9_135954</name>
</gene>
<feature type="region of interest" description="Disordered" evidence="1">
    <location>
        <begin position="167"/>
        <end position="193"/>
    </location>
</feature>
<accession>A0A645DH93</accession>
<reference evidence="2" key="1">
    <citation type="submission" date="2019-08" db="EMBL/GenBank/DDBJ databases">
        <authorList>
            <person name="Kucharzyk K."/>
            <person name="Murdoch R.W."/>
            <person name="Higgins S."/>
            <person name="Loffler F."/>
        </authorList>
    </citation>
    <scope>NUCLEOTIDE SEQUENCE</scope>
</reference>
<organism evidence="2">
    <name type="scientific">bioreactor metagenome</name>
    <dbReference type="NCBI Taxonomy" id="1076179"/>
    <lineage>
        <taxon>unclassified sequences</taxon>
        <taxon>metagenomes</taxon>
        <taxon>ecological metagenomes</taxon>
    </lineage>
</organism>
<protein>
    <submittedName>
        <fullName evidence="2">Uncharacterized protein</fullName>
    </submittedName>
</protein>